<proteinExistence type="predicted"/>
<dbReference type="InterPro" id="IPR005082">
    <property type="entry name" value="Peptidase_U9_T4_prohead"/>
</dbReference>
<reference evidence="1" key="1">
    <citation type="journal article" date="2024" name="J. Gen. Virol.">
        <title>Novel phages of Pseudomonas syringae unveil numerous potential auxiliary metabolic genes.</title>
        <authorList>
            <person name="Feltin C."/>
            <person name="Garneau J.R."/>
            <person name="Morris C.E."/>
            <person name="Berard A."/>
            <person name="Torres-Barcelo C."/>
        </authorList>
    </citation>
    <scope>NUCLEOTIDE SEQUENCE</scope>
</reference>
<sequence length="215" mass="24099">MALQLLIEKSESRIETLTESTAAGNVMYLEGPFIMTNQMNRNKRIYPKGVMEESVERYINDYVKERRAIGELNHPEYPFADPAKAALKVESLEWRGDLVYGKARVLNNPFGDQIKSLLEADFNLGVSTRGLGGVDAAARVSKGYLLNAIDAVDRPSGQLCYVNQVLESVQWELNESSGVWTPVKLEETFTRAITELDSKVALHRLEKLFSSLASR</sequence>
<dbReference type="EMBL" id="PP179332">
    <property type="protein sequence ID" value="XAI71294.1"/>
    <property type="molecule type" value="Genomic_DNA"/>
</dbReference>
<protein>
    <submittedName>
        <fullName evidence="1">Uncharacterized protein</fullName>
    </submittedName>
</protein>
<name>A0AAU6W5M5_9VIRU</name>
<accession>A0AAU6W5M5</accession>
<evidence type="ECO:0000313" key="1">
    <source>
        <dbReference type="EMBL" id="XAI71294.1"/>
    </source>
</evidence>
<organism evidence="1">
    <name type="scientific">Pseudomonas phage Cygsa01</name>
    <dbReference type="NCBI Taxonomy" id="3138529"/>
    <lineage>
        <taxon>Viruses</taxon>
    </lineage>
</organism>
<dbReference type="Pfam" id="PF03420">
    <property type="entry name" value="Peptidase_S77"/>
    <property type="match status" value="1"/>
</dbReference>
<gene>
    <name evidence="1" type="ORF">Cygsa01_00248</name>
</gene>